<protein>
    <recommendedName>
        <fullName evidence="4 19">Cytochrome b</fullName>
    </recommendedName>
</protein>
<dbReference type="Pfam" id="PF00033">
    <property type="entry name" value="Cytochrome_B"/>
    <property type="match status" value="1"/>
</dbReference>
<evidence type="ECO:0000256" key="15">
    <source>
        <dbReference type="ARBA" id="ARBA00023128"/>
    </source>
</evidence>
<comment type="subunit">
    <text evidence="3">The main subunits of complex b-c1 are: cytochrome b, cytochrome c1 and the Rieske protein.</text>
</comment>
<feature type="binding site" evidence="17">
    <location>
        <position position="202"/>
    </location>
    <ligand>
        <name>a ubiquinone</name>
        <dbReference type="ChEBI" id="CHEBI:16389"/>
    </ligand>
</feature>
<dbReference type="PANTHER" id="PTHR19271">
    <property type="entry name" value="CYTOCHROME B"/>
    <property type="match status" value="1"/>
</dbReference>
<keyword evidence="11 19" id="KW-0249">Electron transport</keyword>
<dbReference type="InterPro" id="IPR005798">
    <property type="entry name" value="Cyt_b/b6_C"/>
</dbReference>
<keyword evidence="9 18" id="KW-0479">Metal-binding</keyword>
<name>A0A172QHE2_9CRUS</name>
<dbReference type="EMBL" id="KU869712">
    <property type="protein sequence ID" value="AND97103.1"/>
    <property type="molecule type" value="Genomic_DNA"/>
</dbReference>
<feature type="transmembrane region" description="Helical" evidence="19">
    <location>
        <begin position="37"/>
        <end position="58"/>
    </location>
</feature>
<dbReference type="GO" id="GO:0016491">
    <property type="term" value="F:oxidoreductase activity"/>
    <property type="evidence" value="ECO:0007669"/>
    <property type="project" value="UniProtKB-UniRule"/>
</dbReference>
<dbReference type="InterPro" id="IPR005797">
    <property type="entry name" value="Cyt_b/b6_N"/>
</dbReference>
<feature type="binding site" description="axial binding residue" evidence="18">
    <location>
        <position position="197"/>
    </location>
    <ligand>
        <name>heme b</name>
        <dbReference type="ChEBI" id="CHEBI:60344"/>
        <label>b566</label>
    </ligand>
    <ligandPart>
        <name>Fe</name>
        <dbReference type="ChEBI" id="CHEBI:18248"/>
    </ligandPart>
</feature>
<evidence type="ECO:0000256" key="7">
    <source>
        <dbReference type="ARBA" id="ARBA00022660"/>
    </source>
</evidence>
<evidence type="ECO:0000256" key="12">
    <source>
        <dbReference type="ARBA" id="ARBA00022989"/>
    </source>
</evidence>
<feature type="binding site" description="axial binding residue" evidence="18">
    <location>
        <position position="183"/>
    </location>
    <ligand>
        <name>heme b</name>
        <dbReference type="ChEBI" id="CHEBI:60344"/>
        <label>b562</label>
    </ligand>
    <ligandPart>
        <name>Fe</name>
        <dbReference type="ChEBI" id="CHEBI:18248"/>
    </ligandPart>
</feature>
<comment type="cofactor">
    <cofactor evidence="18">
        <name>heme</name>
        <dbReference type="ChEBI" id="CHEBI:30413"/>
    </cofactor>
    <text evidence="18">Binds 2 heme groups non-covalently.</text>
</comment>
<evidence type="ECO:0000259" key="20">
    <source>
        <dbReference type="PROSITE" id="PS51002"/>
    </source>
</evidence>
<dbReference type="SUPFAM" id="SSF81342">
    <property type="entry name" value="Transmembrane di-heme cytochromes"/>
    <property type="match status" value="1"/>
</dbReference>
<keyword evidence="15 19" id="KW-0496">Mitochondrion</keyword>
<keyword evidence="7 19" id="KW-0679">Respiratory chain</keyword>
<keyword evidence="13 18" id="KW-0408">Iron</keyword>
<dbReference type="PIRSF" id="PIRSF038885">
    <property type="entry name" value="COB"/>
    <property type="match status" value="1"/>
</dbReference>
<dbReference type="CDD" id="cd00284">
    <property type="entry name" value="Cytochrome_b_N"/>
    <property type="match status" value="1"/>
</dbReference>
<dbReference type="GO" id="GO:0008121">
    <property type="term" value="F:quinol-cytochrome-c reductase activity"/>
    <property type="evidence" value="ECO:0007669"/>
    <property type="project" value="InterPro"/>
</dbReference>
<comment type="subcellular location">
    <subcellularLocation>
        <location evidence="2">Mitochondrion inner membrane</location>
        <topology evidence="2">Multi-pass membrane protein</topology>
    </subcellularLocation>
</comment>
<evidence type="ECO:0000256" key="16">
    <source>
        <dbReference type="ARBA" id="ARBA00023136"/>
    </source>
</evidence>
<dbReference type="GO" id="GO:0006122">
    <property type="term" value="P:mitochondrial electron transport, ubiquinol to cytochrome c"/>
    <property type="evidence" value="ECO:0007669"/>
    <property type="project" value="TreeGrafter"/>
</dbReference>
<evidence type="ECO:0000256" key="1">
    <source>
        <dbReference type="ARBA" id="ARBA00002566"/>
    </source>
</evidence>
<evidence type="ECO:0000256" key="13">
    <source>
        <dbReference type="ARBA" id="ARBA00023004"/>
    </source>
</evidence>
<organism evidence="22">
    <name type="scientific">Stygobromus tenuis potomacus</name>
    <dbReference type="NCBI Taxonomy" id="1849149"/>
    <lineage>
        <taxon>Eukaryota</taxon>
        <taxon>Metazoa</taxon>
        <taxon>Ecdysozoa</taxon>
        <taxon>Arthropoda</taxon>
        <taxon>Crustacea</taxon>
        <taxon>Multicrustacea</taxon>
        <taxon>Malacostraca</taxon>
        <taxon>Eumalacostraca</taxon>
        <taxon>Peracarida</taxon>
        <taxon>Amphipoda</taxon>
        <taxon>Senticaudata</taxon>
        <taxon>Gammarida</taxon>
        <taxon>Crangonyctidira</taxon>
        <taxon>Crangonyctoidea</taxon>
        <taxon>Crangonyctidae</taxon>
        <taxon>Stygobromus</taxon>
    </lineage>
</organism>
<evidence type="ECO:0000259" key="21">
    <source>
        <dbReference type="PROSITE" id="PS51003"/>
    </source>
</evidence>
<dbReference type="InterPro" id="IPR027387">
    <property type="entry name" value="Cytb/b6-like_sf"/>
</dbReference>
<feature type="transmembrane region" description="Helical" evidence="19">
    <location>
        <begin position="179"/>
        <end position="201"/>
    </location>
</feature>
<evidence type="ECO:0000256" key="6">
    <source>
        <dbReference type="ARBA" id="ARBA00022617"/>
    </source>
</evidence>
<dbReference type="PROSITE" id="PS51003">
    <property type="entry name" value="CYTB_CTER"/>
    <property type="match status" value="1"/>
</dbReference>
<proteinExistence type="inferred from homology"/>
<evidence type="ECO:0000256" key="3">
    <source>
        <dbReference type="ARBA" id="ARBA00011649"/>
    </source>
</evidence>
<comment type="cofactor">
    <cofactor evidence="19">
        <name>heme b</name>
        <dbReference type="ChEBI" id="CHEBI:60344"/>
    </cofactor>
    <text evidence="19">Binds 2 heme groups non-covalently.</text>
</comment>
<evidence type="ECO:0000256" key="11">
    <source>
        <dbReference type="ARBA" id="ARBA00022982"/>
    </source>
</evidence>
<feature type="domain" description="Cytochrome b/b6 C-terminal region profile" evidence="21">
    <location>
        <begin position="211"/>
        <end position="379"/>
    </location>
</feature>
<accession>A0A172QHE2</accession>
<evidence type="ECO:0000256" key="18">
    <source>
        <dbReference type="PIRSR" id="PIRSR038885-2"/>
    </source>
</evidence>
<dbReference type="InterPro" id="IPR016174">
    <property type="entry name" value="Di-haem_cyt_TM"/>
</dbReference>
<keyword evidence="12 19" id="KW-1133">Transmembrane helix</keyword>
<feature type="transmembrane region" description="Helical" evidence="19">
    <location>
        <begin position="289"/>
        <end position="309"/>
    </location>
</feature>
<comment type="function">
    <text evidence="1 19">Component of the ubiquinol-cytochrome c reductase complex (complex III or cytochrome b-c1 complex) that is part of the mitochondrial respiratory chain. The b-c1 complex mediates electron transfer from ubiquinol to cytochrome c. Contributes to the generation of a proton gradient across the mitochondrial membrane that is then used for ATP synthesis.</text>
</comment>
<dbReference type="GO" id="GO:0005743">
    <property type="term" value="C:mitochondrial inner membrane"/>
    <property type="evidence" value="ECO:0007669"/>
    <property type="project" value="UniProtKB-SubCell"/>
</dbReference>
<dbReference type="Pfam" id="PF00032">
    <property type="entry name" value="Cytochrom_B_C"/>
    <property type="match status" value="1"/>
</dbReference>
<keyword evidence="5 19" id="KW-0813">Transport</keyword>
<dbReference type="InterPro" id="IPR048260">
    <property type="entry name" value="Cytochrome_b_C_euk/bac"/>
</dbReference>
<dbReference type="PROSITE" id="PS51002">
    <property type="entry name" value="CYTB_NTER"/>
    <property type="match status" value="1"/>
</dbReference>
<evidence type="ECO:0000256" key="14">
    <source>
        <dbReference type="ARBA" id="ARBA00023075"/>
    </source>
</evidence>
<feature type="transmembrane region" description="Helical" evidence="19">
    <location>
        <begin position="111"/>
        <end position="134"/>
    </location>
</feature>
<feature type="domain" description="Cytochrome b/b6 N-terminal region profile" evidence="20">
    <location>
        <begin position="1"/>
        <end position="210"/>
    </location>
</feature>
<dbReference type="InterPro" id="IPR030689">
    <property type="entry name" value="Cytochrome_b"/>
</dbReference>
<feature type="transmembrane region" description="Helical" evidence="19">
    <location>
        <begin position="230"/>
        <end position="249"/>
    </location>
</feature>
<evidence type="ECO:0000256" key="5">
    <source>
        <dbReference type="ARBA" id="ARBA00022448"/>
    </source>
</evidence>
<dbReference type="CDD" id="cd00290">
    <property type="entry name" value="cytochrome_b_C"/>
    <property type="match status" value="1"/>
</dbReference>
<dbReference type="InterPro" id="IPR036150">
    <property type="entry name" value="Cyt_b/b6_C_sf"/>
</dbReference>
<keyword evidence="14" id="KW-0830">Ubiquinone</keyword>
<keyword evidence="16 19" id="KW-0472">Membrane</keyword>
<evidence type="ECO:0000256" key="19">
    <source>
        <dbReference type="RuleBase" id="RU362117"/>
    </source>
</evidence>
<evidence type="ECO:0000256" key="4">
    <source>
        <dbReference type="ARBA" id="ARBA00013531"/>
    </source>
</evidence>
<dbReference type="InterPro" id="IPR048259">
    <property type="entry name" value="Cytochrome_b_N_euk/bac"/>
</dbReference>
<dbReference type="AlphaFoldDB" id="A0A172QHE2"/>
<dbReference type="Gene3D" id="1.20.810.10">
    <property type="entry name" value="Cytochrome Bc1 Complex, Chain C"/>
    <property type="match status" value="1"/>
</dbReference>
<feature type="transmembrane region" description="Helical" evidence="19">
    <location>
        <begin position="321"/>
        <end position="341"/>
    </location>
</feature>
<sequence>MKHQYSKNNPLFMAFDSTLVTLPAPLNLSYLWNIGSLLSMCLIIQLISGILLASIYSVSMDFSFNLVSLTMEASDKGWLIRYLHANGASLFFICLYTHIGRGIYYGSFLYTHVWNVGVMILLLTMATAFMGYVLPINQMSFWGAAVITNLFSEIPYIGPDIVKTIWGGVSVSDPTIMRFFTFHFLLPFLSLALVIIHITLLHMPGSNNPLGIPSNMDKISFNKYFTAKDILGATLILFLFLSLVIYSPLTLGDDENFTPANPGVTPHHIQPEWYFLFAYAILRSIPNKLGGVIALLMAIMLLYILPYSALAKNKSLMFYPLNKMIFWTFCSIILLLSWIGACPVEEPFYSIGQVLTIMYFSYYLINPLTTLLWDKTALS</sequence>
<evidence type="ECO:0000256" key="8">
    <source>
        <dbReference type="ARBA" id="ARBA00022692"/>
    </source>
</evidence>
<keyword evidence="8 19" id="KW-0812">Transmembrane</keyword>
<dbReference type="GO" id="GO:0045275">
    <property type="term" value="C:respiratory chain complex III"/>
    <property type="evidence" value="ECO:0007669"/>
    <property type="project" value="InterPro"/>
</dbReference>
<evidence type="ECO:0000256" key="10">
    <source>
        <dbReference type="ARBA" id="ARBA00022792"/>
    </source>
</evidence>
<evidence type="ECO:0000256" key="9">
    <source>
        <dbReference type="ARBA" id="ARBA00022723"/>
    </source>
</evidence>
<dbReference type="PANTHER" id="PTHR19271:SF16">
    <property type="entry name" value="CYTOCHROME B"/>
    <property type="match status" value="1"/>
</dbReference>
<feature type="binding site" description="axial binding residue" evidence="18">
    <location>
        <position position="98"/>
    </location>
    <ligand>
        <name>heme b</name>
        <dbReference type="ChEBI" id="CHEBI:60344"/>
        <label>b566</label>
    </ligand>
    <ligandPart>
        <name>Fe</name>
        <dbReference type="ChEBI" id="CHEBI:18248"/>
    </ligandPart>
</feature>
<geneLocation type="mitochondrion" evidence="22"/>
<evidence type="ECO:0000313" key="22">
    <source>
        <dbReference type="EMBL" id="AND97103.1"/>
    </source>
</evidence>
<dbReference type="GO" id="GO:0046872">
    <property type="term" value="F:metal ion binding"/>
    <property type="evidence" value="ECO:0007669"/>
    <property type="project" value="UniProtKB-UniRule"/>
</dbReference>
<evidence type="ECO:0000256" key="2">
    <source>
        <dbReference type="ARBA" id="ARBA00004448"/>
    </source>
</evidence>
<feature type="transmembrane region" description="Helical" evidence="19">
    <location>
        <begin position="79"/>
        <end position="99"/>
    </location>
</feature>
<dbReference type="SUPFAM" id="SSF81648">
    <property type="entry name" value="a domain/subunit of cytochrome bc1 complex (Ubiquinol-cytochrome c reductase)"/>
    <property type="match status" value="1"/>
</dbReference>
<keyword evidence="6 18" id="KW-0349">Heme</keyword>
<feature type="transmembrane region" description="Helical" evidence="19">
    <location>
        <begin position="347"/>
        <end position="365"/>
    </location>
</feature>
<comment type="similarity">
    <text evidence="19">Belongs to the cytochrome b family.</text>
</comment>
<reference evidence="22" key="1">
    <citation type="submission" date="2016-03" db="EMBL/GenBank/DDBJ databases">
        <title>Comparative mitogenomic analyses of three North American stygobiont amphipods of the genus Stygobromus (Crustacea: Amphipoda).</title>
        <authorList>
            <person name="Aunins A.W."/>
            <person name="King T.L."/>
            <person name="Hobson C.S."/>
            <person name="Nelms D.L."/>
        </authorList>
    </citation>
    <scope>NUCLEOTIDE SEQUENCE</scope>
</reference>
<gene>
    <name evidence="22" type="primary">cytb</name>
</gene>
<evidence type="ECO:0000256" key="17">
    <source>
        <dbReference type="PIRSR" id="PIRSR038885-1"/>
    </source>
</evidence>
<keyword evidence="10" id="KW-0999">Mitochondrion inner membrane</keyword>
<feature type="binding site" description="axial binding residue" evidence="18">
    <location>
        <position position="84"/>
    </location>
    <ligand>
        <name>heme b</name>
        <dbReference type="ChEBI" id="CHEBI:60344"/>
        <label>b562</label>
    </ligand>
    <ligandPart>
        <name>Fe</name>
        <dbReference type="ChEBI" id="CHEBI:18248"/>
    </ligandPart>
</feature>